<feature type="compositionally biased region" description="Basic and acidic residues" evidence="1">
    <location>
        <begin position="59"/>
        <end position="73"/>
    </location>
</feature>
<feature type="compositionally biased region" description="Basic and acidic residues" evidence="1">
    <location>
        <begin position="1"/>
        <end position="19"/>
    </location>
</feature>
<feature type="compositionally biased region" description="Polar residues" evidence="1">
    <location>
        <begin position="34"/>
        <end position="50"/>
    </location>
</feature>
<reference evidence="2 3" key="1">
    <citation type="submission" date="2024-09" db="EMBL/GenBank/DDBJ databases">
        <title>Chromosome-scale assembly of Riccia fluitans.</title>
        <authorList>
            <person name="Paukszto L."/>
            <person name="Sawicki J."/>
            <person name="Karawczyk K."/>
            <person name="Piernik-Szablinska J."/>
            <person name="Szczecinska M."/>
            <person name="Mazdziarz M."/>
        </authorList>
    </citation>
    <scope>NUCLEOTIDE SEQUENCE [LARGE SCALE GENOMIC DNA]</scope>
    <source>
        <strain evidence="2">Rf_01</strain>
        <tissue evidence="2">Aerial parts of the thallus</tissue>
    </source>
</reference>
<evidence type="ECO:0000313" key="3">
    <source>
        <dbReference type="Proteomes" id="UP001605036"/>
    </source>
</evidence>
<feature type="region of interest" description="Disordered" evidence="1">
    <location>
        <begin position="1"/>
        <end position="88"/>
    </location>
</feature>
<evidence type="ECO:0000313" key="2">
    <source>
        <dbReference type="EMBL" id="KAL2629858.1"/>
    </source>
</evidence>
<name>A0ABD1YGS6_9MARC</name>
<protein>
    <submittedName>
        <fullName evidence="2">Uncharacterized protein</fullName>
    </submittedName>
</protein>
<keyword evidence="3" id="KW-1185">Reference proteome</keyword>
<sequence length="88" mass="9767">MWKKEVDVRTTARRKDVHVVIRQSSKAKRPLAKTEQSNGLSPDASDSSYARGSAFKARARGDGTSEHSSKVIMERTQIPKADVQVNRA</sequence>
<proteinExistence type="predicted"/>
<comment type="caution">
    <text evidence="2">The sequence shown here is derived from an EMBL/GenBank/DDBJ whole genome shotgun (WGS) entry which is preliminary data.</text>
</comment>
<dbReference type="EMBL" id="JBHFFA010000004">
    <property type="protein sequence ID" value="KAL2629858.1"/>
    <property type="molecule type" value="Genomic_DNA"/>
</dbReference>
<dbReference type="AlphaFoldDB" id="A0ABD1YGS6"/>
<gene>
    <name evidence="2" type="ORF">R1flu_014544</name>
</gene>
<evidence type="ECO:0000256" key="1">
    <source>
        <dbReference type="SAM" id="MobiDB-lite"/>
    </source>
</evidence>
<organism evidence="2 3">
    <name type="scientific">Riccia fluitans</name>
    <dbReference type="NCBI Taxonomy" id="41844"/>
    <lineage>
        <taxon>Eukaryota</taxon>
        <taxon>Viridiplantae</taxon>
        <taxon>Streptophyta</taxon>
        <taxon>Embryophyta</taxon>
        <taxon>Marchantiophyta</taxon>
        <taxon>Marchantiopsida</taxon>
        <taxon>Marchantiidae</taxon>
        <taxon>Marchantiales</taxon>
        <taxon>Ricciaceae</taxon>
        <taxon>Riccia</taxon>
    </lineage>
</organism>
<accession>A0ABD1YGS6</accession>
<dbReference type="Proteomes" id="UP001605036">
    <property type="component" value="Unassembled WGS sequence"/>
</dbReference>